<feature type="region of interest" description="Disordered" evidence="1">
    <location>
        <begin position="1"/>
        <end position="33"/>
    </location>
</feature>
<reference evidence="3" key="1">
    <citation type="journal article" date="2009" name="Nature">
        <title>Genome sequence and analysis of the Irish potato famine pathogen Phytophthora infestans.</title>
        <authorList>
            <consortium name="The Broad Institute Genome Sequencing Platform"/>
            <person name="Haas B.J."/>
            <person name="Kamoun S."/>
            <person name="Zody M.C."/>
            <person name="Jiang R.H."/>
            <person name="Handsaker R.E."/>
            <person name="Cano L.M."/>
            <person name="Grabherr M."/>
            <person name="Kodira C.D."/>
            <person name="Raffaele S."/>
            <person name="Torto-Alalibo T."/>
            <person name="Bozkurt T.O."/>
            <person name="Ah-Fong A.M."/>
            <person name="Alvarado L."/>
            <person name="Anderson V.L."/>
            <person name="Armstrong M.R."/>
            <person name="Avrova A."/>
            <person name="Baxter L."/>
            <person name="Beynon J."/>
            <person name="Boevink P.C."/>
            <person name="Bollmann S.R."/>
            <person name="Bos J.I."/>
            <person name="Bulone V."/>
            <person name="Cai G."/>
            <person name="Cakir C."/>
            <person name="Carrington J.C."/>
            <person name="Chawner M."/>
            <person name="Conti L."/>
            <person name="Costanzo S."/>
            <person name="Ewan R."/>
            <person name="Fahlgren N."/>
            <person name="Fischbach M.A."/>
            <person name="Fugelstad J."/>
            <person name="Gilroy E.M."/>
            <person name="Gnerre S."/>
            <person name="Green P.J."/>
            <person name="Grenville-Briggs L.J."/>
            <person name="Griffith J."/>
            <person name="Grunwald N.J."/>
            <person name="Horn K."/>
            <person name="Horner N.R."/>
            <person name="Hu C.H."/>
            <person name="Huitema E."/>
            <person name="Jeong D.H."/>
            <person name="Jones A.M."/>
            <person name="Jones J.D."/>
            <person name="Jones R.W."/>
            <person name="Karlsson E.K."/>
            <person name="Kunjeti S.G."/>
            <person name="Lamour K."/>
            <person name="Liu Z."/>
            <person name="Ma L."/>
            <person name="Maclean D."/>
            <person name="Chibucos M.C."/>
            <person name="McDonald H."/>
            <person name="McWalters J."/>
            <person name="Meijer H.J."/>
            <person name="Morgan W."/>
            <person name="Morris P.F."/>
            <person name="Munro C.A."/>
            <person name="O'Neill K."/>
            <person name="Ospina-Giraldo M."/>
            <person name="Pinzon A."/>
            <person name="Pritchard L."/>
            <person name="Ramsahoye B."/>
            <person name="Ren Q."/>
            <person name="Restrepo S."/>
            <person name="Roy S."/>
            <person name="Sadanandom A."/>
            <person name="Savidor A."/>
            <person name="Schornack S."/>
            <person name="Schwartz D.C."/>
            <person name="Schumann U.D."/>
            <person name="Schwessinger B."/>
            <person name="Seyer L."/>
            <person name="Sharpe T."/>
            <person name="Silvar C."/>
            <person name="Song J."/>
            <person name="Studholme D.J."/>
            <person name="Sykes S."/>
            <person name="Thines M."/>
            <person name="van de Vondervoort P.J."/>
            <person name="Phuntumart V."/>
            <person name="Wawra S."/>
            <person name="Weide R."/>
            <person name="Win J."/>
            <person name="Young C."/>
            <person name="Zhou S."/>
            <person name="Fry W."/>
            <person name="Meyers B.C."/>
            <person name="van West P."/>
            <person name="Ristaino J."/>
            <person name="Govers F."/>
            <person name="Birch P.R."/>
            <person name="Whisson S.C."/>
            <person name="Judelson H.S."/>
            <person name="Nusbaum C."/>
        </authorList>
    </citation>
    <scope>NUCLEOTIDE SEQUENCE [LARGE SCALE GENOMIC DNA]</scope>
    <source>
        <strain evidence="3">T30-4</strain>
    </source>
</reference>
<dbReference type="InParanoid" id="D0MWU7"/>
<protein>
    <submittedName>
        <fullName evidence="2">Uncharacterized protein</fullName>
    </submittedName>
</protein>
<feature type="compositionally biased region" description="Acidic residues" evidence="1">
    <location>
        <begin position="81"/>
        <end position="96"/>
    </location>
</feature>
<evidence type="ECO:0000313" key="2">
    <source>
        <dbReference type="EMBL" id="EEY64110.1"/>
    </source>
</evidence>
<evidence type="ECO:0000256" key="1">
    <source>
        <dbReference type="SAM" id="MobiDB-lite"/>
    </source>
</evidence>
<proteinExistence type="predicted"/>
<dbReference type="AlphaFoldDB" id="D0MWU7"/>
<dbReference type="Proteomes" id="UP000006643">
    <property type="component" value="Unassembled WGS sequence"/>
</dbReference>
<feature type="region of interest" description="Disordered" evidence="1">
    <location>
        <begin position="74"/>
        <end position="127"/>
    </location>
</feature>
<dbReference type="eggNOG" id="ENOG502RH2A">
    <property type="taxonomic scope" value="Eukaryota"/>
</dbReference>
<organism evidence="2 3">
    <name type="scientific">Phytophthora infestans (strain T30-4)</name>
    <name type="common">Potato late blight agent</name>
    <dbReference type="NCBI Taxonomy" id="403677"/>
    <lineage>
        <taxon>Eukaryota</taxon>
        <taxon>Sar</taxon>
        <taxon>Stramenopiles</taxon>
        <taxon>Oomycota</taxon>
        <taxon>Peronosporomycetes</taxon>
        <taxon>Peronosporales</taxon>
        <taxon>Peronosporaceae</taxon>
        <taxon>Phytophthora</taxon>
    </lineage>
</organism>
<keyword evidence="3" id="KW-1185">Reference proteome</keyword>
<dbReference type="EMBL" id="DS028120">
    <property type="protein sequence ID" value="EEY64110.1"/>
    <property type="molecule type" value="Genomic_DNA"/>
</dbReference>
<dbReference type="RefSeq" id="XP_002907546.1">
    <property type="nucleotide sequence ID" value="XM_002907500.1"/>
</dbReference>
<dbReference type="KEGG" id="pif:PITG_02638"/>
<sequence length="127" mass="13738">MPTRLPHTAATRHERNTSSINIGGGFNDSEQPSRIIGWAHPELIALFKYAGTSLFVDGTFRRARGQQRETIQLLRAIELPTESDDSSSDEDDEAMQDSDSGADSSSDHGAPTDAGEYAENEVTSAVV</sequence>
<dbReference type="HOGENOM" id="CLU_1974871_0_0_1"/>
<evidence type="ECO:0000313" key="3">
    <source>
        <dbReference type="Proteomes" id="UP000006643"/>
    </source>
</evidence>
<accession>D0MWU7</accession>
<dbReference type="OrthoDB" id="10595696at2759"/>
<name>D0MWU7_PHYIT</name>
<dbReference type="GeneID" id="9478891"/>
<dbReference type="VEuPathDB" id="FungiDB:PITG_02638"/>
<gene>
    <name evidence="2" type="ORF">PITG_02638</name>
</gene>